<keyword evidence="4" id="KW-1185">Reference proteome</keyword>
<feature type="transmembrane region" description="Helical" evidence="1">
    <location>
        <begin position="176"/>
        <end position="194"/>
    </location>
</feature>
<feature type="transmembrane region" description="Helical" evidence="1">
    <location>
        <begin position="121"/>
        <end position="142"/>
    </location>
</feature>
<keyword evidence="1" id="KW-0472">Membrane</keyword>
<feature type="transmembrane region" description="Helical" evidence="1">
    <location>
        <begin position="305"/>
        <end position="327"/>
    </location>
</feature>
<dbReference type="OrthoDB" id="9807744at2"/>
<dbReference type="Pfam" id="PF07786">
    <property type="entry name" value="HGSNAT_cat"/>
    <property type="match status" value="1"/>
</dbReference>
<keyword evidence="1" id="KW-0812">Transmembrane</keyword>
<dbReference type="RefSeq" id="WP_148817204.1">
    <property type="nucleotide sequence ID" value="NZ_CP043046.1"/>
</dbReference>
<organism evidence="3 4">
    <name type="scientific">Pigmentiphaga aceris</name>
    <dbReference type="NCBI Taxonomy" id="1940612"/>
    <lineage>
        <taxon>Bacteria</taxon>
        <taxon>Pseudomonadati</taxon>
        <taxon>Pseudomonadota</taxon>
        <taxon>Betaproteobacteria</taxon>
        <taxon>Burkholderiales</taxon>
        <taxon>Alcaligenaceae</taxon>
        <taxon>Pigmentiphaga</taxon>
    </lineage>
</organism>
<evidence type="ECO:0000256" key="1">
    <source>
        <dbReference type="SAM" id="Phobius"/>
    </source>
</evidence>
<dbReference type="PANTHER" id="PTHR30590:SF3">
    <property type="entry name" value="HYPOTHETICAL MEMBRANE SPANNING PROTEIN"/>
    <property type="match status" value="1"/>
</dbReference>
<dbReference type="EMBL" id="CP043046">
    <property type="protein sequence ID" value="QEI08053.1"/>
    <property type="molecule type" value="Genomic_DNA"/>
</dbReference>
<accession>A0A5C0B2V6</accession>
<feature type="transmembrane region" description="Helical" evidence="1">
    <location>
        <begin position="13"/>
        <end position="31"/>
    </location>
</feature>
<evidence type="ECO:0000313" key="3">
    <source>
        <dbReference type="EMBL" id="QEI08053.1"/>
    </source>
</evidence>
<dbReference type="AlphaFoldDB" id="A0A5C0B2V6"/>
<reference evidence="3 4" key="1">
    <citation type="submission" date="2019-08" db="EMBL/GenBank/DDBJ databases">
        <title>Amphibian skin-associated Pigmentiphaga: genome sequence and occurrence across geography and hosts.</title>
        <authorList>
            <person name="Bletz M.C."/>
            <person name="Bunk B."/>
            <person name="Sproeer C."/>
            <person name="Biwer P."/>
            <person name="Reiter S."/>
            <person name="Rabemananjara F.C.E."/>
            <person name="Schulz S."/>
            <person name="Overmann J."/>
            <person name="Vences M."/>
        </authorList>
    </citation>
    <scope>NUCLEOTIDE SEQUENCE [LARGE SCALE GENOMIC DNA]</scope>
    <source>
        <strain evidence="3 4">Mada1488</strain>
    </source>
</reference>
<sequence length="354" mass="38649">MTSSTARLDGLDLARYLALAGMVLVNFRLAMQPATKGPLWLEGLFGFLEGKASATFVVLAGLGVSLATRAQVPVLARIWMLRRALFLLGVGMLNLLIFSADIIHYYAVYFLLAVPLLHARLAVLLAAMSAVALTSWLALLYLDYNQGWNWTALLYTDLWTPTGFMRNLLFNGFHPVLPWLALFLFGMLLARLPLQRAGTQWILLVVGLLMAALASMLARWYQPSGLAWLLGTAPLPPGPFYLLMGMGSASFTIGLCLRVASAWPSGRWHFLLPAGRMTLSLYLAHIVIGMGIMEATGALDGSRSLTDAMLAACAFLTLATLAAWAWSLKLKQGPIEMVMRRLTAVHQRDVTAPG</sequence>
<dbReference type="InterPro" id="IPR052529">
    <property type="entry name" value="Bact_Transport_Assoc"/>
</dbReference>
<feature type="transmembrane region" description="Helical" evidence="1">
    <location>
        <begin position="84"/>
        <end position="109"/>
    </location>
</feature>
<feature type="domain" description="Heparan-alpha-glucosaminide N-acetyltransferase catalytic" evidence="2">
    <location>
        <begin position="7"/>
        <end position="200"/>
    </location>
</feature>
<keyword evidence="1" id="KW-1133">Transmembrane helix</keyword>
<gene>
    <name evidence="3" type="ORF">FXN63_21060</name>
</gene>
<protein>
    <submittedName>
        <fullName evidence="3">DUF418 domain-containing protein</fullName>
    </submittedName>
</protein>
<feature type="transmembrane region" description="Helical" evidence="1">
    <location>
        <begin position="281"/>
        <end position="299"/>
    </location>
</feature>
<dbReference type="KEGG" id="pacr:FXN63_21060"/>
<dbReference type="InterPro" id="IPR012429">
    <property type="entry name" value="HGSNAT_cat"/>
</dbReference>
<evidence type="ECO:0000313" key="4">
    <source>
        <dbReference type="Proteomes" id="UP000325161"/>
    </source>
</evidence>
<feature type="transmembrane region" description="Helical" evidence="1">
    <location>
        <begin position="201"/>
        <end position="220"/>
    </location>
</feature>
<dbReference type="PANTHER" id="PTHR30590">
    <property type="entry name" value="INNER MEMBRANE PROTEIN"/>
    <property type="match status" value="1"/>
</dbReference>
<feature type="transmembrane region" description="Helical" evidence="1">
    <location>
        <begin position="240"/>
        <end position="260"/>
    </location>
</feature>
<feature type="transmembrane region" description="Helical" evidence="1">
    <location>
        <begin position="52"/>
        <end position="72"/>
    </location>
</feature>
<proteinExistence type="predicted"/>
<dbReference type="Proteomes" id="UP000325161">
    <property type="component" value="Chromosome"/>
</dbReference>
<evidence type="ECO:0000259" key="2">
    <source>
        <dbReference type="Pfam" id="PF07786"/>
    </source>
</evidence>
<name>A0A5C0B2V6_9BURK</name>